<dbReference type="EMBL" id="LGRX02005654">
    <property type="protein sequence ID" value="KAK3278042.1"/>
    <property type="molecule type" value="Genomic_DNA"/>
</dbReference>
<evidence type="ECO:0000313" key="3">
    <source>
        <dbReference type="Proteomes" id="UP001190700"/>
    </source>
</evidence>
<accession>A0AAE0LAN2</accession>
<evidence type="ECO:0000313" key="2">
    <source>
        <dbReference type="EMBL" id="KAK3278042.1"/>
    </source>
</evidence>
<name>A0AAE0LAN2_9CHLO</name>
<comment type="caution">
    <text evidence="2">The sequence shown here is derived from an EMBL/GenBank/DDBJ whole genome shotgun (WGS) entry which is preliminary data.</text>
</comment>
<organism evidence="2 3">
    <name type="scientific">Cymbomonas tetramitiformis</name>
    <dbReference type="NCBI Taxonomy" id="36881"/>
    <lineage>
        <taxon>Eukaryota</taxon>
        <taxon>Viridiplantae</taxon>
        <taxon>Chlorophyta</taxon>
        <taxon>Pyramimonadophyceae</taxon>
        <taxon>Pyramimonadales</taxon>
        <taxon>Pyramimonadaceae</taxon>
        <taxon>Cymbomonas</taxon>
    </lineage>
</organism>
<reference evidence="2 3" key="1">
    <citation type="journal article" date="2015" name="Genome Biol. Evol.">
        <title>Comparative Genomics of a Bacterivorous Green Alga Reveals Evolutionary Causalities and Consequences of Phago-Mixotrophic Mode of Nutrition.</title>
        <authorList>
            <person name="Burns J.A."/>
            <person name="Paasch A."/>
            <person name="Narechania A."/>
            <person name="Kim E."/>
        </authorList>
    </citation>
    <scope>NUCLEOTIDE SEQUENCE [LARGE SCALE GENOMIC DNA]</scope>
    <source>
        <strain evidence="2 3">PLY_AMNH</strain>
    </source>
</reference>
<evidence type="ECO:0000256" key="1">
    <source>
        <dbReference type="SAM" id="MobiDB-lite"/>
    </source>
</evidence>
<proteinExistence type="predicted"/>
<gene>
    <name evidence="2" type="ORF">CYMTET_13989</name>
</gene>
<feature type="compositionally biased region" description="Pro residues" evidence="1">
    <location>
        <begin position="72"/>
        <end position="97"/>
    </location>
</feature>
<feature type="region of interest" description="Disordered" evidence="1">
    <location>
        <begin position="72"/>
        <end position="134"/>
    </location>
</feature>
<dbReference type="Proteomes" id="UP001190700">
    <property type="component" value="Unassembled WGS sequence"/>
</dbReference>
<keyword evidence="3" id="KW-1185">Reference proteome</keyword>
<protein>
    <submittedName>
        <fullName evidence="2">Uncharacterized protein</fullName>
    </submittedName>
</protein>
<dbReference type="AlphaFoldDB" id="A0AAE0LAN2"/>
<sequence length="134" mass="14030">MHRALDSAPYSTNGEGVEMAIHVPEGSAKLSWLLGVPINLTQRLCGFSLGQTVLEVFVHDLVYNYTVESPPPFPLPPPWPPPNPSPPSSPPPQPAQAPLPGAVGRRLMASPAQGSRPSVLDGTGALRGPSVLDG</sequence>